<keyword evidence="5" id="KW-0325">Glycoprotein</keyword>
<dbReference type="Proteomes" id="UP000261620">
    <property type="component" value="Unplaced"/>
</dbReference>
<feature type="domain" description="Selenoprotein P N-terminal" evidence="7">
    <location>
        <begin position="1"/>
        <end position="174"/>
    </location>
</feature>
<dbReference type="Ensembl" id="ENSMMOT00000001576.1">
    <property type="protein sequence ID" value="ENSMMOP00000001547.1"/>
    <property type="gene ID" value="ENSMMOG00000001295.1"/>
</dbReference>
<dbReference type="PANTHER" id="PTHR10105:SF3">
    <property type="entry name" value="SELENOPROTEIN P"/>
    <property type="match status" value="1"/>
</dbReference>
<evidence type="ECO:0000256" key="2">
    <source>
        <dbReference type="ARBA" id="ARBA00022525"/>
    </source>
</evidence>
<evidence type="ECO:0000259" key="7">
    <source>
        <dbReference type="Pfam" id="PF04592"/>
    </source>
</evidence>
<keyword evidence="4" id="KW-0712">Selenocysteine</keyword>
<sequence>MDGLRQNLQSEGLKDVVYVVINHHGERARHLHSLLAGRLSQHITLYGQDEHQPDVWQTLNGEKEDFLIYDRCGRLTHRISLPYSVIAAGFVESAIKEAYCKHACGEFPPVEEDTEHSRHHGQHHGHGQHGATHGFHPRGVGHGHNHNHGHDGHGGGRGQGQSQHSARHQGQDGGVSQRQHHLDLGQLQEVMNMHQLQQEADGAAARP</sequence>
<reference evidence="8" key="2">
    <citation type="submission" date="2025-09" db="UniProtKB">
        <authorList>
            <consortium name="Ensembl"/>
        </authorList>
    </citation>
    <scope>IDENTIFICATION</scope>
</reference>
<dbReference type="InterPro" id="IPR007671">
    <property type="entry name" value="Selenoprotein-P_N"/>
</dbReference>
<comment type="subcellular location">
    <subcellularLocation>
        <location evidence="1">Secreted</location>
    </subcellularLocation>
</comment>
<evidence type="ECO:0000313" key="9">
    <source>
        <dbReference type="Proteomes" id="UP000261620"/>
    </source>
</evidence>
<evidence type="ECO:0000256" key="6">
    <source>
        <dbReference type="SAM" id="MobiDB-lite"/>
    </source>
</evidence>
<evidence type="ECO:0000256" key="3">
    <source>
        <dbReference type="ARBA" id="ARBA00022729"/>
    </source>
</evidence>
<dbReference type="OMA" id="CSHETAE"/>
<protein>
    <recommendedName>
        <fullName evidence="7">Selenoprotein P N-terminal domain-containing protein</fullName>
    </recommendedName>
</protein>
<organism evidence="8 9">
    <name type="scientific">Mola mola</name>
    <name type="common">Ocean sunfish</name>
    <name type="synonym">Tetraodon mola</name>
    <dbReference type="NCBI Taxonomy" id="94237"/>
    <lineage>
        <taxon>Eukaryota</taxon>
        <taxon>Metazoa</taxon>
        <taxon>Chordata</taxon>
        <taxon>Craniata</taxon>
        <taxon>Vertebrata</taxon>
        <taxon>Euteleostomi</taxon>
        <taxon>Actinopterygii</taxon>
        <taxon>Neopterygii</taxon>
        <taxon>Teleostei</taxon>
        <taxon>Neoteleostei</taxon>
        <taxon>Acanthomorphata</taxon>
        <taxon>Eupercaria</taxon>
        <taxon>Tetraodontiformes</taxon>
        <taxon>Molidae</taxon>
        <taxon>Mola</taxon>
    </lineage>
</organism>
<reference evidence="8" key="1">
    <citation type="submission" date="2025-08" db="UniProtKB">
        <authorList>
            <consortium name="Ensembl"/>
        </authorList>
    </citation>
    <scope>IDENTIFICATION</scope>
</reference>
<dbReference type="Pfam" id="PF04592">
    <property type="entry name" value="SelP_N"/>
    <property type="match status" value="1"/>
</dbReference>
<feature type="compositionally biased region" description="Basic residues" evidence="6">
    <location>
        <begin position="135"/>
        <end position="147"/>
    </location>
</feature>
<dbReference type="GO" id="GO:0001887">
    <property type="term" value="P:selenium compound metabolic process"/>
    <property type="evidence" value="ECO:0007669"/>
    <property type="project" value="TreeGrafter"/>
</dbReference>
<keyword evidence="2" id="KW-0964">Secreted</keyword>
<evidence type="ECO:0000256" key="4">
    <source>
        <dbReference type="ARBA" id="ARBA00022933"/>
    </source>
</evidence>
<dbReference type="STRING" id="94237.ENSMMOP00000001547"/>
<feature type="region of interest" description="Disordered" evidence="6">
    <location>
        <begin position="111"/>
        <end position="179"/>
    </location>
</feature>
<feature type="compositionally biased region" description="Basic residues" evidence="6">
    <location>
        <begin position="117"/>
        <end position="127"/>
    </location>
</feature>
<accession>A0A3Q3VSI8</accession>
<keyword evidence="3" id="KW-0732">Signal</keyword>
<dbReference type="InterPro" id="IPR037941">
    <property type="entry name" value="SeP"/>
</dbReference>
<proteinExistence type="predicted"/>
<dbReference type="AlphaFoldDB" id="A0A3Q3VSI8"/>
<name>A0A3Q3VSI8_MOLML</name>
<evidence type="ECO:0000256" key="5">
    <source>
        <dbReference type="ARBA" id="ARBA00023180"/>
    </source>
</evidence>
<dbReference type="GO" id="GO:0005576">
    <property type="term" value="C:extracellular region"/>
    <property type="evidence" value="ECO:0007669"/>
    <property type="project" value="UniProtKB-SubCell"/>
</dbReference>
<keyword evidence="9" id="KW-1185">Reference proteome</keyword>
<evidence type="ECO:0000256" key="1">
    <source>
        <dbReference type="ARBA" id="ARBA00004613"/>
    </source>
</evidence>
<evidence type="ECO:0000313" key="8">
    <source>
        <dbReference type="Ensembl" id="ENSMMOP00000001547.1"/>
    </source>
</evidence>
<dbReference type="PANTHER" id="PTHR10105">
    <property type="entry name" value="SELENOPROTEIN P"/>
    <property type="match status" value="1"/>
</dbReference>
<dbReference type="GO" id="GO:0008430">
    <property type="term" value="F:selenium binding"/>
    <property type="evidence" value="ECO:0007669"/>
    <property type="project" value="InterPro"/>
</dbReference>